<evidence type="ECO:0000256" key="1">
    <source>
        <dbReference type="SAM" id="MobiDB-lite"/>
    </source>
</evidence>
<dbReference type="SUPFAM" id="SSF51126">
    <property type="entry name" value="Pectin lyase-like"/>
    <property type="match status" value="3"/>
</dbReference>
<evidence type="ECO:0000256" key="2">
    <source>
        <dbReference type="SAM" id="Phobius"/>
    </source>
</evidence>
<dbReference type="SMART" id="SM00710">
    <property type="entry name" value="PbH1"/>
    <property type="match status" value="12"/>
</dbReference>
<dbReference type="InterPro" id="IPR006626">
    <property type="entry name" value="PbH1"/>
</dbReference>
<name>A0AAE0FFM2_9CHLO</name>
<dbReference type="PANTHER" id="PTHR11319:SF35">
    <property type="entry name" value="OUTER MEMBRANE PROTEIN PMPC-RELATED"/>
    <property type="match status" value="1"/>
</dbReference>
<protein>
    <recommendedName>
        <fullName evidence="3">Right handed beta helix domain-containing protein</fullName>
    </recommendedName>
</protein>
<dbReference type="InterPro" id="IPR039448">
    <property type="entry name" value="Beta_helix"/>
</dbReference>
<accession>A0AAE0FFM2</accession>
<organism evidence="4 5">
    <name type="scientific">Cymbomonas tetramitiformis</name>
    <dbReference type="NCBI Taxonomy" id="36881"/>
    <lineage>
        <taxon>Eukaryota</taxon>
        <taxon>Viridiplantae</taxon>
        <taxon>Chlorophyta</taxon>
        <taxon>Pyramimonadophyceae</taxon>
        <taxon>Pyramimonadales</taxon>
        <taxon>Pyramimonadaceae</taxon>
        <taxon>Cymbomonas</taxon>
    </lineage>
</organism>
<keyword evidence="2" id="KW-0812">Transmembrane</keyword>
<reference evidence="4 5" key="1">
    <citation type="journal article" date="2015" name="Genome Biol. Evol.">
        <title>Comparative Genomics of a Bacterivorous Green Alga Reveals Evolutionary Causalities and Consequences of Phago-Mixotrophic Mode of Nutrition.</title>
        <authorList>
            <person name="Burns J.A."/>
            <person name="Paasch A."/>
            <person name="Narechania A."/>
            <person name="Kim E."/>
        </authorList>
    </citation>
    <scope>NUCLEOTIDE SEQUENCE [LARGE SCALE GENOMIC DNA]</scope>
    <source>
        <strain evidence="4 5">PLY_AMNH</strain>
    </source>
</reference>
<dbReference type="Proteomes" id="UP001190700">
    <property type="component" value="Unassembled WGS sequence"/>
</dbReference>
<keyword evidence="2" id="KW-0472">Membrane</keyword>
<dbReference type="Pfam" id="PF13229">
    <property type="entry name" value="Beta_helix"/>
    <property type="match status" value="2"/>
</dbReference>
<keyword evidence="5" id="KW-1185">Reference proteome</keyword>
<evidence type="ECO:0000313" key="5">
    <source>
        <dbReference type="Proteomes" id="UP001190700"/>
    </source>
</evidence>
<proteinExistence type="predicted"/>
<feature type="domain" description="Right handed beta helix" evidence="3">
    <location>
        <begin position="354"/>
        <end position="509"/>
    </location>
</feature>
<feature type="domain" description="Right handed beta helix" evidence="3">
    <location>
        <begin position="1018"/>
        <end position="1146"/>
    </location>
</feature>
<feature type="region of interest" description="Disordered" evidence="1">
    <location>
        <begin position="1761"/>
        <end position="1788"/>
    </location>
</feature>
<dbReference type="EMBL" id="LGRX02019149">
    <property type="protein sequence ID" value="KAK3258926.1"/>
    <property type="molecule type" value="Genomic_DNA"/>
</dbReference>
<sequence>MSWCYVPEDCGTLADNLAPNVSLHFSYDICSTNVSLVYSSNAETDSELCHTSAGETDEYVPCQEIYNRETTCVTTNRLYGEYADEGVNDSPAKCCLFCSETYPLATHTDFFPNTGSIGWCNCYLSCNETRSVSESDHGSDGGSVTTYVILSAPPPVPPPVDSPPPGPPMPPAPPLVQNGSVVVIENVTSSFAAEQLRGALEDSSVETVILRTNVLLTTGPLSEITRAVSIIGECLARTCEVCPQGQHRIFSLSGTGVLYLEALALRHGYSKTDGGAIYLSVGTAATLYNCTLEANEALGDGGAIFLENRVNLTMSGCNASLNVARGGGGVVYGGEEVQILVMDSCLCNNLAESGSGGALSADVGSILEVTSSRIDDNVGKRGGAVYIFLALLLAQGTSMSGNTAEGGPGGAVMCYQACEIRLQECEVKNNVAEESGGALYGHSLTAFHIGPGTALAGNTVRGLYRGGGIFAYEDCSITMHNSTVTGNNADYGGGIALHTRCSLSLQQNSVLAGNVAQVSGGGLHTLEDCFLNLTTGTVVKGNQAKTGSGGGMYCTTGSTVDLVDAAVSQNLATEEGGGLFFEELCRVTVIGTRISTNAAEAGGGGLCLGTEVWLSVKESIVASNVAPAGSGGGLVAHLSSNVMLAQGTLVMGNVAENGGGVFGSKSSSLEVTDTTMYNNTAHVDGGAMFMMAYSSLTLVAVNITGNRAINGGGLFQWPLSHLHITSSCLLGNEATNSGGGIYLSEKVSNTTFIGVRVEGNICAMAGGGILIGQGASLHLIGGSMVNVNRAKREGGGISMLNKDPKVQGGHAYTDLWVENSEVSLNVAHLYSGGGINSDLYCRIHLVNSTIDGNFAGFTGGGMSSLGSVVFIFQRTVFSNNSALIGGAMAMVGAKGRIWIAEALLLFNCASNRGGGIFIHLSKVNFGLPIASSSITIDPSPNSTAAELSLESSELASAYSNYTPPTWCGGYRVCIQRNLSPTGSALAFEDSTENIMEDTFVGFNNGSKSADADSSVVSLVGISDIGVRSCQFAHNLGSALTVGTGCAVEMNDTELVNQSTLRGGALNVHFAASVQVRNCSFVGSQATEGAAVFAKGTLALKGSRFEANVASANGAAVYLQLQGQQTTFHGCTFVDNVAAGTTAGTTNTTQVGNGGALYIEAWEEAAGEGANLTNLVALTFRGNTALRGGAIGFWQPWSLADAHNAPACEECTAVNATNTAAYSSEAGWSTLAYYLEVAAVQMEEASMQKVAHIIEVHIIDAYQETVAVDSTSMVEIHFEDPEACGLAEGTARIQAYRGVATFSGNATGMVLKGSPGTVCEVSFSTSLGDIQARSEVTQVPLRPCLRGEELAGEVPWDYCSRCVEGTLSLDNRSACVHCAKAMDCADDECPLHCPGGDQYVICQGSYLAPQAQYCGNDTQCLLDRASRCDADIACTTHGGADSCTTEEAANERRSGQGAAGVAELQLCNSLKYSENTVMCGGTIPVVCAEKFFPTVNKPWPPMTSGAHQSKHYYMRALAGALSGAVAAGIGRRGALSGAVAAGHWQGAASGAVACGALARRSVAQWQRRALAALSGASARALAGLSGAVAAGIVGEALSGAVAARALARGSQWRLVAARALTGFSVAQWRAGAWRGAVSGAVARGHVAGALSGAAAAPGISGALSERGWRGVRGIGGALSGAVAGPLARLEHWREALSGTVAARALTGRSVARRHVRGALSSSSRARRHVARARSVAQWQQRALASSQWRSAARALAGSSQWRSGNAGALAGSSPVAQRQPGAKGSHSARSDAQALAALSGAVARGHWRALSSAVAVRALAGLAWPRGALARGSQWCSGRAGPSEALSGAVAARALAGRSVAQWQPCEALAGAPDHCVRCQSRTVRMLSLLAVICVMGLLLAIVVSLSLNNDISDEGTWERQMSLSFKSGPRKSNFALFLKAKTAISLLVGYVQVLSSHHLPPSPLLGLRQRRSIHPVAPSAQPGGSFWA</sequence>
<comment type="caution">
    <text evidence="4">The sequence shown here is derived from an EMBL/GenBank/DDBJ whole genome shotgun (WGS) entry which is preliminary data.</text>
</comment>
<evidence type="ECO:0000259" key="3">
    <source>
        <dbReference type="Pfam" id="PF13229"/>
    </source>
</evidence>
<dbReference type="InterPro" id="IPR011050">
    <property type="entry name" value="Pectin_lyase_fold/virulence"/>
</dbReference>
<feature type="transmembrane region" description="Helical" evidence="2">
    <location>
        <begin position="1885"/>
        <end position="1907"/>
    </location>
</feature>
<gene>
    <name evidence="4" type="ORF">CYMTET_32052</name>
</gene>
<dbReference type="PANTHER" id="PTHR11319">
    <property type="entry name" value="G PROTEIN-COUPLED RECEPTOR-RELATED"/>
    <property type="match status" value="1"/>
</dbReference>
<evidence type="ECO:0000313" key="4">
    <source>
        <dbReference type="EMBL" id="KAK3258926.1"/>
    </source>
</evidence>
<keyword evidence="2" id="KW-1133">Transmembrane helix</keyword>